<evidence type="ECO:0000256" key="6">
    <source>
        <dbReference type="ARBA" id="ARBA00023136"/>
    </source>
</evidence>
<feature type="transmembrane region" description="Helical" evidence="7">
    <location>
        <begin position="267"/>
        <end position="289"/>
    </location>
</feature>
<evidence type="ECO:0000256" key="2">
    <source>
        <dbReference type="ARBA" id="ARBA00022448"/>
    </source>
</evidence>
<keyword evidence="3" id="KW-1003">Cell membrane</keyword>
<gene>
    <name evidence="8" type="ORF">E1963_15620</name>
</gene>
<dbReference type="PROSITE" id="PS51257">
    <property type="entry name" value="PROKAR_LIPOPROTEIN"/>
    <property type="match status" value="1"/>
</dbReference>
<keyword evidence="6 7" id="KW-0472">Membrane</keyword>
<dbReference type="InterPro" id="IPR051327">
    <property type="entry name" value="MATE_MepA_subfamily"/>
</dbReference>
<keyword evidence="4 7" id="KW-0812">Transmembrane</keyword>
<feature type="transmembrane region" description="Helical" evidence="7">
    <location>
        <begin position="53"/>
        <end position="70"/>
    </location>
</feature>
<comment type="caution">
    <text evidence="8">The sequence shown here is derived from an EMBL/GenBank/DDBJ whole genome shotgun (WGS) entry which is preliminary data.</text>
</comment>
<dbReference type="PANTHER" id="PTHR43823">
    <property type="entry name" value="SPORULATION PROTEIN YKVU"/>
    <property type="match status" value="1"/>
</dbReference>
<evidence type="ECO:0000256" key="4">
    <source>
        <dbReference type="ARBA" id="ARBA00022692"/>
    </source>
</evidence>
<dbReference type="GO" id="GO:0042910">
    <property type="term" value="F:xenobiotic transmembrane transporter activity"/>
    <property type="evidence" value="ECO:0007669"/>
    <property type="project" value="InterPro"/>
</dbReference>
<feature type="transmembrane region" description="Helical" evidence="7">
    <location>
        <begin position="189"/>
        <end position="212"/>
    </location>
</feature>
<feature type="transmembrane region" description="Helical" evidence="7">
    <location>
        <begin position="132"/>
        <end position="154"/>
    </location>
</feature>
<keyword evidence="5 7" id="KW-1133">Transmembrane helix</keyword>
<dbReference type="RefSeq" id="WP_132279943.1">
    <property type="nucleotide sequence ID" value="NZ_JAOBST010000025.1"/>
</dbReference>
<evidence type="ECO:0000256" key="5">
    <source>
        <dbReference type="ARBA" id="ARBA00022989"/>
    </source>
</evidence>
<dbReference type="EMBL" id="SMMX01000016">
    <property type="protein sequence ID" value="TDA20738.1"/>
    <property type="molecule type" value="Genomic_DNA"/>
</dbReference>
<sequence length="447" mass="47559">MKETNPSSLFLTFCKYVLFNVTGMVGLSCYILADTLFIARGLGPDGLTALNLAIPVYSFIHGTGLMAGMGGGTRYSIQKAAGNTAAASRTFTTAVIASLALSFLFVLAGAFGDKALTSLLHADRAVFEMTRIYLKVILLFAPAFMLNNVVLCFVRNDRNPNLSMAAMLAGSFSNVILDYVFIFPLGMGIFGAVIATCLAPLISLGILSLHLLSAKSGLRLARPSHMVKSSAGILSLGLSSFIAEAASGIVMITFNFIILSLKGNMGVAAYGIIANLSLVVTSIYTGIAQGSQPLLSKAHGAGRQDSIRRVYLYAITSASVFSVAIYSLLSVLRVPVISLFNHSGNRALAEMAGEGILLYFTAFLFAGINIISAILFSSVEQARLSFSLAMLRGIVLLLPLTLLMSHMFGMTGVWLSFPVTELATCAVALLFVCRHFKKQRSHHKTGG</sequence>
<feature type="transmembrane region" description="Helical" evidence="7">
    <location>
        <begin position="310"/>
        <end position="336"/>
    </location>
</feature>
<feature type="transmembrane region" description="Helical" evidence="7">
    <location>
        <begin position="12"/>
        <end position="33"/>
    </location>
</feature>
<dbReference type="GO" id="GO:0015297">
    <property type="term" value="F:antiporter activity"/>
    <property type="evidence" value="ECO:0007669"/>
    <property type="project" value="InterPro"/>
</dbReference>
<dbReference type="PANTHER" id="PTHR43823:SF3">
    <property type="entry name" value="MULTIDRUG EXPORT PROTEIN MEPA"/>
    <property type="match status" value="1"/>
</dbReference>
<feature type="transmembrane region" description="Helical" evidence="7">
    <location>
        <begin position="91"/>
        <end position="112"/>
    </location>
</feature>
<evidence type="ECO:0000256" key="7">
    <source>
        <dbReference type="SAM" id="Phobius"/>
    </source>
</evidence>
<comment type="subcellular location">
    <subcellularLocation>
        <location evidence="1">Cell membrane</location>
        <topology evidence="1">Multi-pass membrane protein</topology>
    </subcellularLocation>
</comment>
<name>A0A4R4FBV7_9FIRM</name>
<protein>
    <submittedName>
        <fullName evidence="8">MATE family efflux transporter</fullName>
    </submittedName>
</protein>
<accession>A0A4R4FBV7</accession>
<dbReference type="InterPro" id="IPR002528">
    <property type="entry name" value="MATE_fam"/>
</dbReference>
<proteinExistence type="predicted"/>
<reference evidence="8 9" key="1">
    <citation type="journal article" date="2016" name="Nat. Microbiol.">
        <title>The Mouse Intestinal Bacterial Collection (miBC) provides host-specific insight into cultured diversity and functional potential of the gut microbiota.</title>
        <authorList>
            <person name="Lagkouvardos I."/>
            <person name="Pukall R."/>
            <person name="Abt B."/>
            <person name="Foesel B.U."/>
            <person name="Meier-Kolthoff J.P."/>
            <person name="Kumar N."/>
            <person name="Bresciani A."/>
            <person name="Martinez I."/>
            <person name="Just S."/>
            <person name="Ziegler C."/>
            <person name="Brugiroux S."/>
            <person name="Garzetti D."/>
            <person name="Wenning M."/>
            <person name="Bui T.P."/>
            <person name="Wang J."/>
            <person name="Hugenholtz F."/>
            <person name="Plugge C.M."/>
            <person name="Peterson D.A."/>
            <person name="Hornef M.W."/>
            <person name="Baines J.F."/>
            <person name="Smidt H."/>
            <person name="Walter J."/>
            <person name="Kristiansen K."/>
            <person name="Nielsen H.B."/>
            <person name="Haller D."/>
            <person name="Overmann J."/>
            <person name="Stecher B."/>
            <person name="Clavel T."/>
        </authorList>
    </citation>
    <scope>NUCLEOTIDE SEQUENCE [LARGE SCALE GENOMIC DNA]</scope>
    <source>
        <strain evidence="8 9">DSM 28560</strain>
    </source>
</reference>
<feature type="transmembrane region" description="Helical" evidence="7">
    <location>
        <begin position="233"/>
        <end position="261"/>
    </location>
</feature>
<dbReference type="Proteomes" id="UP000295710">
    <property type="component" value="Unassembled WGS sequence"/>
</dbReference>
<feature type="transmembrane region" description="Helical" evidence="7">
    <location>
        <begin position="414"/>
        <end position="433"/>
    </location>
</feature>
<evidence type="ECO:0000256" key="3">
    <source>
        <dbReference type="ARBA" id="ARBA00022475"/>
    </source>
</evidence>
<dbReference type="Pfam" id="PF01554">
    <property type="entry name" value="MatE"/>
    <property type="match status" value="2"/>
</dbReference>
<feature type="transmembrane region" description="Helical" evidence="7">
    <location>
        <begin position="389"/>
        <end position="408"/>
    </location>
</feature>
<evidence type="ECO:0000313" key="8">
    <source>
        <dbReference type="EMBL" id="TDA20738.1"/>
    </source>
</evidence>
<feature type="transmembrane region" description="Helical" evidence="7">
    <location>
        <begin position="356"/>
        <end position="377"/>
    </location>
</feature>
<dbReference type="PIRSF" id="PIRSF006603">
    <property type="entry name" value="DinF"/>
    <property type="match status" value="1"/>
</dbReference>
<dbReference type="GO" id="GO:0005886">
    <property type="term" value="C:plasma membrane"/>
    <property type="evidence" value="ECO:0007669"/>
    <property type="project" value="UniProtKB-SubCell"/>
</dbReference>
<evidence type="ECO:0000256" key="1">
    <source>
        <dbReference type="ARBA" id="ARBA00004651"/>
    </source>
</evidence>
<dbReference type="AlphaFoldDB" id="A0A4R4FBV7"/>
<organism evidence="8 9">
    <name type="scientific">Extibacter muris</name>
    <dbReference type="NCBI Taxonomy" id="1796622"/>
    <lineage>
        <taxon>Bacteria</taxon>
        <taxon>Bacillati</taxon>
        <taxon>Bacillota</taxon>
        <taxon>Clostridia</taxon>
        <taxon>Lachnospirales</taxon>
        <taxon>Lachnospiraceae</taxon>
        <taxon>Extibacter</taxon>
    </lineage>
</organism>
<keyword evidence="2" id="KW-0813">Transport</keyword>
<dbReference type="InterPro" id="IPR048279">
    <property type="entry name" value="MdtK-like"/>
</dbReference>
<feature type="transmembrane region" description="Helical" evidence="7">
    <location>
        <begin position="161"/>
        <end position="183"/>
    </location>
</feature>
<evidence type="ECO:0000313" key="9">
    <source>
        <dbReference type="Proteomes" id="UP000295710"/>
    </source>
</evidence>
<keyword evidence="9" id="KW-1185">Reference proteome</keyword>